<dbReference type="AlphaFoldDB" id="A0A4R7S6V8"/>
<evidence type="ECO:0000313" key="4">
    <source>
        <dbReference type="Proteomes" id="UP000295662"/>
    </source>
</evidence>
<dbReference type="InterPro" id="IPR032689">
    <property type="entry name" value="TraG-D_C"/>
</dbReference>
<comment type="caution">
    <text evidence="3">The sequence shown here is derived from an EMBL/GenBank/DDBJ whole genome shotgun (WGS) entry which is preliminary data.</text>
</comment>
<dbReference type="InterPro" id="IPR027417">
    <property type="entry name" value="P-loop_NTPase"/>
</dbReference>
<evidence type="ECO:0000313" key="3">
    <source>
        <dbReference type="EMBL" id="TDU73456.1"/>
    </source>
</evidence>
<accession>A0A4R7S6V8</accession>
<dbReference type="GO" id="GO:0016020">
    <property type="term" value="C:membrane"/>
    <property type="evidence" value="ECO:0007669"/>
    <property type="project" value="InterPro"/>
</dbReference>
<feature type="domain" description="TraD/TraG TraM recognition site" evidence="2">
    <location>
        <begin position="351"/>
        <end position="472"/>
    </location>
</feature>
<protein>
    <submittedName>
        <fullName evidence="3">Type IV secretory system conjugative DNA transfer VirD4/TraG family protein</fullName>
    </submittedName>
</protein>
<evidence type="ECO:0000256" key="1">
    <source>
        <dbReference type="SAM" id="MobiDB-lite"/>
    </source>
</evidence>
<sequence length="518" mass="57801">MDRPPPPLNSRTGQGHPTQPVVKDWPDNDEELLDFSPDPKNRQRENLWLMKDAFEGVQIFGGTGSGKSSGSGQAIARAFMEANLGGLVLTAKTDEVLTWKQYAKEAGRETDLLIVEQGGPLKFNFLRYELRRPGIGAGHTENLVNLFCSVLEASDRRHGQGGGNDSYWQRTLKQLLRNAVDLAILAADDVDLPSLYKIIATAPRSIAEAADEKWQSDSVCFTLIEVSKDKAKEKGRVQDYELTRDYWLKEFPGLAVETRSVIVSTFTSMADCFLRGMLRDLFCTDLNFTPEDSFNGRIIILNLPVKEYNELGQFAQVLFKFVWQRAVERRIPPGVPRAQAEKTIRPVFLWADESQFFVNSYDALFQSTARSSRACTVYLTQNLPSYLATFSGANSRAEAETFLGNLQTKIFHANGDPTTNNWAADSIGRTRQVQFYGGMSEGTGARGGGGMNQSAGGSQVFEYLIQPQEFTMLRTGGEECELQVDAIIFQGGRRWVTASKTAKTTQNFIRHVFPQLYS</sequence>
<evidence type="ECO:0000259" key="2">
    <source>
        <dbReference type="Pfam" id="PF12696"/>
    </source>
</evidence>
<dbReference type="SUPFAM" id="SSF52540">
    <property type="entry name" value="P-loop containing nucleoside triphosphate hydrolases"/>
    <property type="match status" value="1"/>
</dbReference>
<dbReference type="Proteomes" id="UP000295662">
    <property type="component" value="Unassembled WGS sequence"/>
</dbReference>
<dbReference type="Pfam" id="PF12696">
    <property type="entry name" value="TraG-D_C"/>
    <property type="match status" value="1"/>
</dbReference>
<dbReference type="RefSeq" id="WP_133794996.1">
    <property type="nucleotide sequence ID" value="NZ_SOCA01000002.1"/>
</dbReference>
<keyword evidence="4" id="KW-1185">Reference proteome</keyword>
<name>A0A4R7S6V8_9BACT</name>
<dbReference type="Gene3D" id="3.40.50.300">
    <property type="entry name" value="P-loop containing nucleotide triphosphate hydrolases"/>
    <property type="match status" value="1"/>
</dbReference>
<dbReference type="Pfam" id="PF02534">
    <property type="entry name" value="T4SS-DNA_transf"/>
    <property type="match status" value="1"/>
</dbReference>
<reference evidence="3 4" key="1">
    <citation type="submission" date="2019-03" db="EMBL/GenBank/DDBJ databases">
        <title>Genomic Encyclopedia of Archaeal and Bacterial Type Strains, Phase II (KMG-II): from individual species to whole genera.</title>
        <authorList>
            <person name="Goeker M."/>
        </authorList>
    </citation>
    <scope>NUCLEOTIDE SEQUENCE [LARGE SCALE GENOMIC DNA]</scope>
    <source>
        <strain evidence="3 4">ATCC 25309</strain>
    </source>
</reference>
<gene>
    <name evidence="3" type="ORF">EI77_01927</name>
</gene>
<dbReference type="EMBL" id="SOCA01000002">
    <property type="protein sequence ID" value="TDU73456.1"/>
    <property type="molecule type" value="Genomic_DNA"/>
</dbReference>
<organism evidence="3 4">
    <name type="scientific">Prosthecobacter fusiformis</name>
    <dbReference type="NCBI Taxonomy" id="48464"/>
    <lineage>
        <taxon>Bacteria</taxon>
        <taxon>Pseudomonadati</taxon>
        <taxon>Verrucomicrobiota</taxon>
        <taxon>Verrucomicrobiia</taxon>
        <taxon>Verrucomicrobiales</taxon>
        <taxon>Verrucomicrobiaceae</taxon>
        <taxon>Prosthecobacter</taxon>
    </lineage>
</organism>
<proteinExistence type="predicted"/>
<feature type="region of interest" description="Disordered" evidence="1">
    <location>
        <begin position="1"/>
        <end position="40"/>
    </location>
</feature>
<dbReference type="OrthoDB" id="179860at2"/>
<dbReference type="InterPro" id="IPR003688">
    <property type="entry name" value="TraG/VirD4"/>
</dbReference>